<gene>
    <name evidence="3" type="ORF">CFH80_01455</name>
</gene>
<reference evidence="3 4" key="1">
    <citation type="journal article" date="2017" name="Front. Microbiol.">
        <title>Comparative Genomic Analysis of the Class Epsilonproteobacteria and Proposed Reclassification to Epsilonbacteraeota (phyl. nov.).</title>
        <authorList>
            <person name="Waite D.W."/>
            <person name="Vanwonterghem I."/>
            <person name="Rinke C."/>
            <person name="Parks D.H."/>
            <person name="Zhang Y."/>
            <person name="Takai K."/>
            <person name="Sievert S.M."/>
            <person name="Simon J."/>
            <person name="Campbell B.J."/>
            <person name="Hanson T.E."/>
            <person name="Woyke T."/>
            <person name="Klotz M.G."/>
            <person name="Hugenholtz P."/>
        </authorList>
    </citation>
    <scope>NUCLEOTIDE SEQUENCE [LARGE SCALE GENOMIC DNA]</scope>
    <source>
        <strain evidence="3">UBA11420</strain>
    </source>
</reference>
<organism evidence="3 4">
    <name type="scientific">Sulfurospirillum cavolei</name>
    <dbReference type="NCBI Taxonomy" id="366522"/>
    <lineage>
        <taxon>Bacteria</taxon>
        <taxon>Pseudomonadati</taxon>
        <taxon>Campylobacterota</taxon>
        <taxon>Epsilonproteobacteria</taxon>
        <taxon>Campylobacterales</taxon>
        <taxon>Sulfurospirillaceae</taxon>
        <taxon>Sulfurospirillum</taxon>
    </lineage>
</organism>
<evidence type="ECO:0000259" key="2">
    <source>
        <dbReference type="PROSITE" id="PS50206"/>
    </source>
</evidence>
<dbReference type="Pfam" id="PF00581">
    <property type="entry name" value="Rhodanese"/>
    <property type="match status" value="3"/>
</dbReference>
<keyword evidence="1" id="KW-0732">Signal</keyword>
<dbReference type="InterPro" id="IPR001763">
    <property type="entry name" value="Rhodanese-like_dom"/>
</dbReference>
<sequence>MRLRSIASSLIVAGLLFGGCASSQPEASQAAAEKVLTEPNAKVKGLIEQYRLENVTYDYVAAAIGNGTRGGAKALLIDARPHPKYLAGTIPSSLNIPDTEIEKYIGQLEKVAKDKEIIVYCGGWECEKSPIVAGYLKGKGYTNVKLYQAGEPEWKMKSYLEVGTPVAQAAFKNESALLIDARPYAKYLAGSIPGAMHIHDADVDQFIGRLPSDKTTSIITFCEGYDCAKSHNLAKKLETLGYKKISVYAGGYPEWKEAGNQTTAGGAKKVEVKAETPKKDAFVEGIKLGADEGTVDGEWYKAHIMAGTVPSNVAIIDVRSPSEYANGHIKGAINIEAGKLSAQEFVAKLPKGKVVILNCSAGGRSMEAFLKLQGAKIDVSKIFYFDANIKCDKSNQCDIKVNEPLG</sequence>
<dbReference type="Gene3D" id="3.40.250.10">
    <property type="entry name" value="Rhodanese-like domain"/>
    <property type="match status" value="3"/>
</dbReference>
<evidence type="ECO:0000313" key="3">
    <source>
        <dbReference type="EMBL" id="DAB37080.1"/>
    </source>
</evidence>
<dbReference type="PANTHER" id="PTHR44086:SF13">
    <property type="entry name" value="THIOSULFATE SULFURTRANSFERASE PSPE"/>
    <property type="match status" value="1"/>
</dbReference>
<dbReference type="InterPro" id="IPR036873">
    <property type="entry name" value="Rhodanese-like_dom_sf"/>
</dbReference>
<proteinExistence type="predicted"/>
<dbReference type="PROSITE" id="PS51257">
    <property type="entry name" value="PROKAR_LIPOPROTEIN"/>
    <property type="match status" value="1"/>
</dbReference>
<accession>A0A2D3WDB7</accession>
<dbReference type="EMBL" id="DLUG01000045">
    <property type="protein sequence ID" value="DAB37080.1"/>
    <property type="molecule type" value="Genomic_DNA"/>
</dbReference>
<feature type="chain" id="PRO_5013595368" evidence="1">
    <location>
        <begin position="24"/>
        <end position="406"/>
    </location>
</feature>
<dbReference type="GO" id="GO:0004792">
    <property type="term" value="F:thiosulfate-cyanide sulfurtransferase activity"/>
    <property type="evidence" value="ECO:0007669"/>
    <property type="project" value="TreeGrafter"/>
</dbReference>
<dbReference type="SMART" id="SM00450">
    <property type="entry name" value="RHOD"/>
    <property type="match status" value="3"/>
</dbReference>
<evidence type="ECO:0000313" key="4">
    <source>
        <dbReference type="Proteomes" id="UP000231638"/>
    </source>
</evidence>
<name>A0A2D3WDB7_9BACT</name>
<feature type="domain" description="Rhodanese" evidence="2">
    <location>
        <begin position="172"/>
        <end position="264"/>
    </location>
</feature>
<dbReference type="AlphaFoldDB" id="A0A2D3WDB7"/>
<feature type="domain" description="Rhodanese" evidence="2">
    <location>
        <begin position="309"/>
        <end position="373"/>
    </location>
</feature>
<evidence type="ECO:0000256" key="1">
    <source>
        <dbReference type="SAM" id="SignalP"/>
    </source>
</evidence>
<dbReference type="SUPFAM" id="SSF52821">
    <property type="entry name" value="Rhodanese/Cell cycle control phosphatase"/>
    <property type="match status" value="3"/>
</dbReference>
<dbReference type="PANTHER" id="PTHR44086">
    <property type="entry name" value="THIOSULFATE SULFURTRANSFERASE RDL2, MITOCHONDRIAL-RELATED"/>
    <property type="match status" value="1"/>
</dbReference>
<protein>
    <submittedName>
        <fullName evidence="3">Sulfurtransferase</fullName>
    </submittedName>
</protein>
<dbReference type="CDD" id="cd00158">
    <property type="entry name" value="RHOD"/>
    <property type="match status" value="3"/>
</dbReference>
<feature type="signal peptide" evidence="1">
    <location>
        <begin position="1"/>
        <end position="23"/>
    </location>
</feature>
<feature type="domain" description="Rhodanese" evidence="2">
    <location>
        <begin position="70"/>
        <end position="163"/>
    </location>
</feature>
<dbReference type="STRING" id="366522.GCA_001548055_00046"/>
<dbReference type="PROSITE" id="PS50206">
    <property type="entry name" value="RHODANESE_3"/>
    <property type="match status" value="3"/>
</dbReference>
<keyword evidence="3" id="KW-0808">Transferase</keyword>
<dbReference type="Proteomes" id="UP000231638">
    <property type="component" value="Unassembled WGS sequence"/>
</dbReference>
<comment type="caution">
    <text evidence="3">The sequence shown here is derived from an EMBL/GenBank/DDBJ whole genome shotgun (WGS) entry which is preliminary data.</text>
</comment>